<protein>
    <submittedName>
        <fullName evidence="1">Uncharacterized protein</fullName>
    </submittedName>
</protein>
<comment type="caution">
    <text evidence="1">The sequence shown here is derived from an EMBL/GenBank/DDBJ whole genome shotgun (WGS) entry which is preliminary data.</text>
</comment>
<dbReference type="InterPro" id="IPR046733">
    <property type="entry name" value="DUF6625"/>
</dbReference>
<name>A0A0J6CH63_9BACT</name>
<dbReference type="Proteomes" id="UP000036166">
    <property type="component" value="Unassembled WGS sequence"/>
</dbReference>
<dbReference type="RefSeq" id="WP_048317402.1">
    <property type="nucleotide sequence ID" value="NZ_LFJV01000097.1"/>
</dbReference>
<evidence type="ECO:0000313" key="2">
    <source>
        <dbReference type="Proteomes" id="UP000036166"/>
    </source>
</evidence>
<evidence type="ECO:0000313" key="1">
    <source>
        <dbReference type="EMBL" id="KMM31474.1"/>
    </source>
</evidence>
<reference evidence="1 2" key="1">
    <citation type="submission" date="2015-06" db="EMBL/GenBank/DDBJ databases">
        <title>Draft Genome Sequence of Parabacteroides goldsteinii with Putative Novel Metallo-Beta-Lactamases Isolated from a Blood Culture from a Human Patient.</title>
        <authorList>
            <person name="Krogh T.J."/>
            <person name="Agergaard C.N."/>
            <person name="Moller-Jensen J."/>
            <person name="Justesen U.S."/>
        </authorList>
    </citation>
    <scope>NUCLEOTIDE SEQUENCE [LARGE SCALE GENOMIC DNA]</scope>
    <source>
        <strain evidence="1 2">910340</strain>
    </source>
</reference>
<gene>
    <name evidence="1" type="ORF">ACM15_22310</name>
</gene>
<dbReference type="AlphaFoldDB" id="A0A0J6CH63"/>
<proteinExistence type="predicted"/>
<organism evidence="1 2">
    <name type="scientific">Parabacteroides goldsteinii</name>
    <dbReference type="NCBI Taxonomy" id="328812"/>
    <lineage>
        <taxon>Bacteria</taxon>
        <taxon>Pseudomonadati</taxon>
        <taxon>Bacteroidota</taxon>
        <taxon>Bacteroidia</taxon>
        <taxon>Bacteroidales</taxon>
        <taxon>Tannerellaceae</taxon>
        <taxon>Parabacteroides</taxon>
    </lineage>
</organism>
<dbReference type="PATRIC" id="fig|328812.4.peg.5812"/>
<dbReference type="EMBL" id="LFJV01000097">
    <property type="protein sequence ID" value="KMM31474.1"/>
    <property type="molecule type" value="Genomic_DNA"/>
</dbReference>
<dbReference type="Pfam" id="PF20330">
    <property type="entry name" value="DUF6625"/>
    <property type="match status" value="1"/>
</dbReference>
<sequence length="318" mass="37934">MVKTKVTFIICYFGKFPSYIDLFLRSCSINTNYNWLIFTDNKQYPHGVASNTEFISMEFKDLQARIKKKINEKCICPTPYKICDYRPAFGTIFSEYLHNSKYWGFCDLDMLFGNLDKYLSGPIADKYDAIYNHGHLTLMRNIPEVNKAFMLPFSGIEYKYVFSHKASFGFDEKRGINQIFKEYGFNTYQEDTFADIYPPEISIPLKLINKKNYADQIFTWEDRKVYRIIDNAVDEYSYIHLQKRPFARHNPDLLKVKSFYIHPFSFDEKKTDHLSLTQEQIKTIKKSKIKNLRSSLIYKYHLVINWILYNKKPVKRQY</sequence>
<accession>A0A0J6CH63</accession>